<dbReference type="Proteomes" id="UP001201873">
    <property type="component" value="Unassembled WGS sequence"/>
</dbReference>
<keyword evidence="2" id="KW-1185">Reference proteome</keyword>
<dbReference type="Pfam" id="PF11662">
    <property type="entry name" value="DUF3263"/>
    <property type="match status" value="1"/>
</dbReference>
<protein>
    <submittedName>
        <fullName evidence="1">DUF3263 domain-containing protein</fullName>
    </submittedName>
</protein>
<evidence type="ECO:0000313" key="2">
    <source>
        <dbReference type="Proteomes" id="UP001201873"/>
    </source>
</evidence>
<sequence length="81" mass="9670">MSERDARILAFEQGWWRHPGAKEEAIRAEFGLSSTRYYQILNRLIDSEAALVTDPMLVRRLRRLREQRRAARAGRRDRDEE</sequence>
<dbReference type="EMBL" id="JALKFT010000001">
    <property type="protein sequence ID" value="MCK9874429.1"/>
    <property type="molecule type" value="Genomic_DNA"/>
</dbReference>
<accession>A0ABT0JSE3</accession>
<dbReference type="InterPro" id="IPR021678">
    <property type="entry name" value="DUF3263"/>
</dbReference>
<gene>
    <name evidence="1" type="ORF">MXD59_01290</name>
</gene>
<name>A0ABT0JSE3_9ACTN</name>
<organism evidence="1 2">
    <name type="scientific">Frankia umida</name>
    <dbReference type="NCBI Taxonomy" id="573489"/>
    <lineage>
        <taxon>Bacteria</taxon>
        <taxon>Bacillati</taxon>
        <taxon>Actinomycetota</taxon>
        <taxon>Actinomycetes</taxon>
        <taxon>Frankiales</taxon>
        <taxon>Frankiaceae</taxon>
        <taxon>Frankia</taxon>
    </lineage>
</organism>
<evidence type="ECO:0000313" key="1">
    <source>
        <dbReference type="EMBL" id="MCK9874429.1"/>
    </source>
</evidence>
<proteinExistence type="predicted"/>
<reference evidence="1 2" key="1">
    <citation type="submission" date="2022-04" db="EMBL/GenBank/DDBJ databases">
        <title>Genome diversity in the genus Frankia.</title>
        <authorList>
            <person name="Carlos-Shanley C."/>
            <person name="Hahn D."/>
        </authorList>
    </citation>
    <scope>NUCLEOTIDE SEQUENCE [LARGE SCALE GENOMIC DNA]</scope>
    <source>
        <strain evidence="1 2">Ag45/Mut15</strain>
    </source>
</reference>
<comment type="caution">
    <text evidence="1">The sequence shown here is derived from an EMBL/GenBank/DDBJ whole genome shotgun (WGS) entry which is preliminary data.</text>
</comment>